<evidence type="ECO:0000313" key="2">
    <source>
        <dbReference type="Proteomes" id="UP000657918"/>
    </source>
</evidence>
<reference evidence="1 2" key="1">
    <citation type="submission" date="2020-10" db="EMBL/GenBank/DDBJ databases">
        <title>Plant Genome Project.</title>
        <authorList>
            <person name="Zhang R.-G."/>
        </authorList>
    </citation>
    <scope>NUCLEOTIDE SEQUENCE [LARGE SCALE GENOMIC DNA]</scope>
    <source>
        <strain evidence="1">FAFU-HL-1</strain>
        <tissue evidence="1">Leaf</tissue>
    </source>
</reference>
<organism evidence="1 2">
    <name type="scientific">Salix dunnii</name>
    <dbReference type="NCBI Taxonomy" id="1413687"/>
    <lineage>
        <taxon>Eukaryota</taxon>
        <taxon>Viridiplantae</taxon>
        <taxon>Streptophyta</taxon>
        <taxon>Embryophyta</taxon>
        <taxon>Tracheophyta</taxon>
        <taxon>Spermatophyta</taxon>
        <taxon>Magnoliopsida</taxon>
        <taxon>eudicotyledons</taxon>
        <taxon>Gunneridae</taxon>
        <taxon>Pentapetalae</taxon>
        <taxon>rosids</taxon>
        <taxon>fabids</taxon>
        <taxon>Malpighiales</taxon>
        <taxon>Salicaceae</taxon>
        <taxon>Saliceae</taxon>
        <taxon>Salix</taxon>
    </lineage>
</organism>
<name>A0A835JC86_9ROSI</name>
<comment type="caution">
    <text evidence="1">The sequence shown here is derived from an EMBL/GenBank/DDBJ whole genome shotgun (WGS) entry which is preliminary data.</text>
</comment>
<gene>
    <name evidence="1" type="ORF">SADUNF_Sadunf16G0284100</name>
</gene>
<proteinExistence type="predicted"/>
<evidence type="ECO:0000313" key="1">
    <source>
        <dbReference type="EMBL" id="KAF9666972.1"/>
    </source>
</evidence>
<dbReference type="OrthoDB" id="857776at2759"/>
<keyword evidence="2" id="KW-1185">Reference proteome</keyword>
<protein>
    <submittedName>
        <fullName evidence="1">Uncharacterized protein</fullName>
    </submittedName>
</protein>
<sequence>MGTITKCRRLKEETTNIASQSDYNQIRINDFARADHLTRLLRLVKFPSPFLFLRQDYDKYSV</sequence>
<dbReference type="EMBL" id="JADGMS010000016">
    <property type="protein sequence ID" value="KAF9666972.1"/>
    <property type="molecule type" value="Genomic_DNA"/>
</dbReference>
<dbReference type="AlphaFoldDB" id="A0A835JC86"/>
<dbReference type="Proteomes" id="UP000657918">
    <property type="component" value="Chromosome 16"/>
</dbReference>
<accession>A0A835JC86</accession>